<feature type="transmembrane region" description="Helical" evidence="8">
    <location>
        <begin position="220"/>
        <end position="239"/>
    </location>
</feature>
<evidence type="ECO:0000259" key="9">
    <source>
        <dbReference type="Pfam" id="PF13231"/>
    </source>
</evidence>
<feature type="domain" description="Glycosyltransferase RgtA/B/C/D-like" evidence="9">
    <location>
        <begin position="66"/>
        <end position="236"/>
    </location>
</feature>
<feature type="transmembrane region" description="Helical" evidence="8">
    <location>
        <begin position="437"/>
        <end position="456"/>
    </location>
</feature>
<dbReference type="InterPro" id="IPR038731">
    <property type="entry name" value="RgtA/B/C-like"/>
</dbReference>
<dbReference type="AlphaFoldDB" id="A0A0A2B9Q2"/>
<keyword evidence="7 8" id="KW-0472">Membrane</keyword>
<feature type="transmembrane region" description="Helical" evidence="8">
    <location>
        <begin position="12"/>
        <end position="34"/>
    </location>
</feature>
<evidence type="ECO:0000256" key="7">
    <source>
        <dbReference type="ARBA" id="ARBA00023136"/>
    </source>
</evidence>
<dbReference type="InterPro" id="IPR050297">
    <property type="entry name" value="LipidA_mod_glycosyltrf_83"/>
</dbReference>
<feature type="transmembrane region" description="Helical" evidence="8">
    <location>
        <begin position="99"/>
        <end position="119"/>
    </location>
</feature>
<evidence type="ECO:0000313" key="11">
    <source>
        <dbReference type="Proteomes" id="UP000030481"/>
    </source>
</evidence>
<dbReference type="Pfam" id="PF13231">
    <property type="entry name" value="PMT_2"/>
    <property type="match status" value="1"/>
</dbReference>
<keyword evidence="3" id="KW-0328">Glycosyltransferase</keyword>
<reference evidence="11" key="1">
    <citation type="journal article" date="2014" name="Sci. Data">
        <title>Genomes of diverse isolates of the marine cyanobacterium Prochlorococcus.</title>
        <authorList>
            <person name="Biller S."/>
            <person name="Berube P."/>
            <person name="Thompson J."/>
            <person name="Kelly L."/>
            <person name="Roggensack S."/>
            <person name="Awad L."/>
            <person name="Roache-Johnson K."/>
            <person name="Ding H."/>
            <person name="Giovannoni S.J."/>
            <person name="Moore L.R."/>
            <person name="Chisholm S.W."/>
        </authorList>
    </citation>
    <scope>NUCLEOTIDE SEQUENCE [LARGE SCALE GENOMIC DNA]</scope>
</reference>
<dbReference type="GO" id="GO:0016763">
    <property type="term" value="F:pentosyltransferase activity"/>
    <property type="evidence" value="ECO:0007669"/>
    <property type="project" value="TreeGrafter"/>
</dbReference>
<organism evidence="10 11">
    <name type="scientific">Prochlorococcus marinus str. MIT 9401</name>
    <dbReference type="NCBI Taxonomy" id="167551"/>
    <lineage>
        <taxon>Bacteria</taxon>
        <taxon>Bacillati</taxon>
        <taxon>Cyanobacteriota</taxon>
        <taxon>Cyanophyceae</taxon>
        <taxon>Synechococcales</taxon>
        <taxon>Prochlorococcaceae</taxon>
        <taxon>Prochlorococcus</taxon>
    </lineage>
</organism>
<evidence type="ECO:0000256" key="2">
    <source>
        <dbReference type="ARBA" id="ARBA00022475"/>
    </source>
</evidence>
<sequence length="601" mass="69176">MILLKSKKRPITLLIVLVCGIIIFILGLGSTGLIDETPPLFAAAGRAMSESGDWLTPKVNGMFRFDKPPLIYWLMGFFYSLPKNEIWDSFGTISARLPSALGSLFLMLMIGDTLFCWPQKGDKQFLTPIVASLGFALSPFIIIWSRTAVSDSLLTGTLGISLLLFWRRMVSENNDQCISAWVFLGLAILTKGPVAFVLATLTISFFFISQKDWRTLLCRINLKKGFLITTLISVPWYILELVKEGKPFWDNFFGYHNFQRYTSVVNNHSEPFWFFLYMMIIASLPFTPFLYHGIIKAFEDFLKSSKDISNVSDTLYIYSLCWLISVLIFFSISATKLPSYWLPAIPAASILISRSFISLKNSNKIYSILWIFNILIFFGVSIAFFFSNIWLTSINDPEMPDLGSELISSGIIFKAKLFFSVLTLLAIILFYLRSKNIFLYLQILLLIGQPFLMSPIRKLADNSRQLPLRNISKLILDIREGNETLAMIGVRKPSLHYYSGQIVFYEPNTKEGLINLSDRLNNDRRENHKDQPDYEYKSLLVVIDESSSREKHWSNINYQKLGEYGIYNLWRIQKSDLNKYSEFLINNGYKPNWKKRKVEKF</sequence>
<feature type="transmembrane region" description="Helical" evidence="8">
    <location>
        <begin position="181"/>
        <end position="208"/>
    </location>
</feature>
<proteinExistence type="predicted"/>
<feature type="transmembrane region" description="Helical" evidence="8">
    <location>
        <begin position="272"/>
        <end position="294"/>
    </location>
</feature>
<evidence type="ECO:0000313" key="10">
    <source>
        <dbReference type="EMBL" id="KGG10566.1"/>
    </source>
</evidence>
<dbReference type="PANTHER" id="PTHR33908:SF3">
    <property type="entry name" value="UNDECAPRENYL PHOSPHATE-ALPHA-4-AMINO-4-DEOXY-L-ARABINOSE ARABINOSYL TRANSFERASE"/>
    <property type="match status" value="1"/>
</dbReference>
<keyword evidence="4 10" id="KW-0808">Transferase</keyword>
<feature type="transmembrane region" description="Helical" evidence="8">
    <location>
        <begin position="369"/>
        <end position="391"/>
    </location>
</feature>
<feature type="transmembrane region" description="Helical" evidence="8">
    <location>
        <begin position="411"/>
        <end position="432"/>
    </location>
</feature>
<evidence type="ECO:0000256" key="1">
    <source>
        <dbReference type="ARBA" id="ARBA00004651"/>
    </source>
</evidence>
<name>A0A0A2B9Q2_PROMR</name>
<comment type="subcellular location">
    <subcellularLocation>
        <location evidence="1">Cell membrane</location>
        <topology evidence="1">Multi-pass membrane protein</topology>
    </subcellularLocation>
</comment>
<keyword evidence="2" id="KW-1003">Cell membrane</keyword>
<accession>A0A0A2B9Q2</accession>
<feature type="transmembrane region" description="Helical" evidence="8">
    <location>
        <begin position="125"/>
        <end position="145"/>
    </location>
</feature>
<dbReference type="GO" id="GO:0010041">
    <property type="term" value="P:response to iron(III) ion"/>
    <property type="evidence" value="ECO:0007669"/>
    <property type="project" value="TreeGrafter"/>
</dbReference>
<dbReference type="Proteomes" id="UP000030481">
    <property type="component" value="Unassembled WGS sequence"/>
</dbReference>
<evidence type="ECO:0000256" key="8">
    <source>
        <dbReference type="SAM" id="Phobius"/>
    </source>
</evidence>
<evidence type="ECO:0000256" key="3">
    <source>
        <dbReference type="ARBA" id="ARBA00022676"/>
    </source>
</evidence>
<protein>
    <submittedName>
        <fullName evidence="10">4-amino-4-deoxy-L-arabinose transferase and related glycosyltransferase of PMT family</fullName>
    </submittedName>
</protein>
<evidence type="ECO:0000256" key="5">
    <source>
        <dbReference type="ARBA" id="ARBA00022692"/>
    </source>
</evidence>
<feature type="transmembrane region" description="Helical" evidence="8">
    <location>
        <begin position="315"/>
        <end position="334"/>
    </location>
</feature>
<gene>
    <name evidence="10" type="ORF">EV01_0194</name>
</gene>
<keyword evidence="6 8" id="KW-1133">Transmembrane helix</keyword>
<dbReference type="RefSeq" id="WP_032518346.1">
    <property type="nucleotide sequence ID" value="NZ_JNAR01000002.1"/>
</dbReference>
<evidence type="ECO:0000256" key="4">
    <source>
        <dbReference type="ARBA" id="ARBA00022679"/>
    </source>
</evidence>
<keyword evidence="5 8" id="KW-0812">Transmembrane</keyword>
<dbReference type="EMBL" id="JNAR01000002">
    <property type="protein sequence ID" value="KGG10566.1"/>
    <property type="molecule type" value="Genomic_DNA"/>
</dbReference>
<dbReference type="PANTHER" id="PTHR33908">
    <property type="entry name" value="MANNOSYLTRANSFERASE YKCB-RELATED"/>
    <property type="match status" value="1"/>
</dbReference>
<comment type="caution">
    <text evidence="10">The sequence shown here is derived from an EMBL/GenBank/DDBJ whole genome shotgun (WGS) entry which is preliminary data.</text>
</comment>
<dbReference type="GO" id="GO:0009103">
    <property type="term" value="P:lipopolysaccharide biosynthetic process"/>
    <property type="evidence" value="ECO:0007669"/>
    <property type="project" value="UniProtKB-ARBA"/>
</dbReference>
<dbReference type="GO" id="GO:0005886">
    <property type="term" value="C:plasma membrane"/>
    <property type="evidence" value="ECO:0007669"/>
    <property type="project" value="UniProtKB-SubCell"/>
</dbReference>
<evidence type="ECO:0000256" key="6">
    <source>
        <dbReference type="ARBA" id="ARBA00022989"/>
    </source>
</evidence>
<feature type="transmembrane region" description="Helical" evidence="8">
    <location>
        <begin position="340"/>
        <end position="357"/>
    </location>
</feature>